<evidence type="ECO:0008006" key="4">
    <source>
        <dbReference type="Google" id="ProtNLM"/>
    </source>
</evidence>
<feature type="compositionally biased region" description="Acidic residues" evidence="1">
    <location>
        <begin position="333"/>
        <end position="351"/>
    </location>
</feature>
<dbReference type="AlphaFoldDB" id="A0A8J5H1T6"/>
<feature type="compositionally biased region" description="Acidic residues" evidence="1">
    <location>
        <begin position="765"/>
        <end position="787"/>
    </location>
</feature>
<feature type="region of interest" description="Disordered" evidence="1">
    <location>
        <begin position="743"/>
        <end position="795"/>
    </location>
</feature>
<evidence type="ECO:0000256" key="1">
    <source>
        <dbReference type="SAM" id="MobiDB-lite"/>
    </source>
</evidence>
<feature type="compositionally biased region" description="Basic and acidic residues" evidence="1">
    <location>
        <begin position="489"/>
        <end position="506"/>
    </location>
</feature>
<dbReference type="PANTHER" id="PTHR31934:SF2">
    <property type="entry name" value="RNA-DIRECTED DNA METHYLATION 4"/>
    <property type="match status" value="1"/>
</dbReference>
<gene>
    <name evidence="2" type="ORF">ZIOFF_022665</name>
</gene>
<feature type="region of interest" description="Disordered" evidence="1">
    <location>
        <begin position="489"/>
        <end position="512"/>
    </location>
</feature>
<comment type="caution">
    <text evidence="2">The sequence shown here is derived from an EMBL/GenBank/DDBJ whole genome shotgun (WGS) entry which is preliminary data.</text>
</comment>
<sequence>MSPPSINGKPPPLSSITGKHTALSSMSPPSIRKPPPLSSITGKFPPLSSMPPPLSLNTGNPPPLSLITGNPPSLSLMTRNPPPQSLITGNPPPLSLITGNPPPLSLFTGKPLPLSSITGKPVIVRVKRKASQAKLDSFWLEINERPHKKPFLGLGNLSISNCGTGKGGYLYHKHDQLRAKAIKEHEDLARSARFEQIWKKRGSIDTEECSLYEKCHLYDVVRVDAEDETHQRVPKPKVAPEAGGAILDKYLPLLWEFLPRAAEEIEHDRATIEDNFVYDLYTIGVGVDTDTDNTDEYPLVQVYVEDDYYDGPSQSDYESDDSNAENNSWNDYRDEESDFENSESDYDQSEEEDREDWRWGYHQESFFSQIYSLKPRFFSPGDFCSPGDSCSPEAILWAIVVLRSILILRALTFDVSSVDQRKASSAEFHHRKAYCSEFDVSSVHHQKASSSEFHHWKVSSAEFHVSSAEFEHRKPSSAEFDYRKPSFAEFDDKKPSSPEFDHKKPSSPDSITGKPVIVRVKRKASQAKLDSFWLEINERPRKKAFLGLGNLSLSDCGTGKGYHEDLSHGFSFSILVKGNDELLYNDLARSARFEQIWKKRGSIDAEECSLYEKCHLYDVVRVDAEDETHQRVPKPKVAPEVGGAIYQRVPKPKVAPEVGGAIYQRVPKPKVAPEVGGAIFDKYLPLLREFLPQAAEEIEHDRATTEDNFVYDIYTIGSGVDIDTDSIDEHPLIQVYVEDDYYDGSSQSDYESDDSNAENYPWNDYCDEESDFEDSDSIYDQSEEEDREDWRWGYR</sequence>
<protein>
    <recommendedName>
        <fullName evidence="4">RNA polymerase II nuclear localization protein SLC7A6OS</fullName>
    </recommendedName>
</protein>
<feature type="compositionally biased region" description="Pro residues" evidence="1">
    <location>
        <begin position="1"/>
        <end position="13"/>
    </location>
</feature>
<dbReference type="EMBL" id="JACMSC010000006">
    <property type="protein sequence ID" value="KAG6519176.1"/>
    <property type="molecule type" value="Genomic_DNA"/>
</dbReference>
<proteinExistence type="predicted"/>
<evidence type="ECO:0000313" key="3">
    <source>
        <dbReference type="Proteomes" id="UP000734854"/>
    </source>
</evidence>
<feature type="region of interest" description="Disordered" evidence="1">
    <location>
        <begin position="310"/>
        <end position="351"/>
    </location>
</feature>
<feature type="compositionally biased region" description="Polar residues" evidence="1">
    <location>
        <begin position="14"/>
        <end position="28"/>
    </location>
</feature>
<name>A0A8J5H1T6_ZINOF</name>
<feature type="compositionally biased region" description="Pro residues" evidence="1">
    <location>
        <begin position="48"/>
        <end position="64"/>
    </location>
</feature>
<accession>A0A8J5H1T6</accession>
<keyword evidence="3" id="KW-1185">Reference proteome</keyword>
<evidence type="ECO:0000313" key="2">
    <source>
        <dbReference type="EMBL" id="KAG6519176.1"/>
    </source>
</evidence>
<feature type="compositionally biased region" description="Polar residues" evidence="1">
    <location>
        <begin position="67"/>
        <end position="78"/>
    </location>
</feature>
<dbReference type="PANTHER" id="PTHR31934">
    <property type="entry name" value="ALPHA/BETA-HYDROLASES SUPERFAMILY PROTEIN"/>
    <property type="match status" value="1"/>
</dbReference>
<dbReference type="Proteomes" id="UP000734854">
    <property type="component" value="Unassembled WGS sequence"/>
</dbReference>
<organism evidence="2 3">
    <name type="scientific">Zingiber officinale</name>
    <name type="common">Ginger</name>
    <name type="synonym">Amomum zingiber</name>
    <dbReference type="NCBI Taxonomy" id="94328"/>
    <lineage>
        <taxon>Eukaryota</taxon>
        <taxon>Viridiplantae</taxon>
        <taxon>Streptophyta</taxon>
        <taxon>Embryophyta</taxon>
        <taxon>Tracheophyta</taxon>
        <taxon>Spermatophyta</taxon>
        <taxon>Magnoliopsida</taxon>
        <taxon>Liliopsida</taxon>
        <taxon>Zingiberales</taxon>
        <taxon>Zingiberaceae</taxon>
        <taxon>Zingiber</taxon>
    </lineage>
</organism>
<reference evidence="2 3" key="1">
    <citation type="submission" date="2020-08" db="EMBL/GenBank/DDBJ databases">
        <title>Plant Genome Project.</title>
        <authorList>
            <person name="Zhang R.-G."/>
        </authorList>
    </citation>
    <scope>NUCLEOTIDE SEQUENCE [LARGE SCALE GENOMIC DNA]</scope>
    <source>
        <tissue evidence="2">Rhizome</tissue>
    </source>
</reference>
<feature type="region of interest" description="Disordered" evidence="1">
    <location>
        <begin position="1"/>
        <end position="83"/>
    </location>
</feature>